<keyword evidence="3" id="KW-1185">Reference proteome</keyword>
<name>A0ABV9F1T0_9SPHN</name>
<accession>A0ABV9F1T0</accession>
<gene>
    <name evidence="2" type="ORF">ACFO3E_15290</name>
</gene>
<dbReference type="RefSeq" id="WP_380805841.1">
    <property type="nucleotide sequence ID" value="NZ_JBHSFZ010000043.1"/>
</dbReference>
<organism evidence="2 3">
    <name type="scientific">Sphingobium tyrosinilyticum</name>
    <dbReference type="NCBI Taxonomy" id="2715436"/>
    <lineage>
        <taxon>Bacteria</taxon>
        <taxon>Pseudomonadati</taxon>
        <taxon>Pseudomonadota</taxon>
        <taxon>Alphaproteobacteria</taxon>
        <taxon>Sphingomonadales</taxon>
        <taxon>Sphingomonadaceae</taxon>
        <taxon>Sphingobium</taxon>
    </lineage>
</organism>
<dbReference type="SUPFAM" id="SSF56219">
    <property type="entry name" value="DNase I-like"/>
    <property type="match status" value="1"/>
</dbReference>
<evidence type="ECO:0000259" key="1">
    <source>
        <dbReference type="Pfam" id="PF03372"/>
    </source>
</evidence>
<keyword evidence="2" id="KW-0255">Endonuclease</keyword>
<dbReference type="Gene3D" id="3.60.10.10">
    <property type="entry name" value="Endonuclease/exonuclease/phosphatase"/>
    <property type="match status" value="1"/>
</dbReference>
<dbReference type="Pfam" id="PF03372">
    <property type="entry name" value="Exo_endo_phos"/>
    <property type="match status" value="1"/>
</dbReference>
<dbReference type="EMBL" id="JBHSFZ010000043">
    <property type="protein sequence ID" value="MFC4595542.1"/>
    <property type="molecule type" value="Genomic_DNA"/>
</dbReference>
<evidence type="ECO:0000313" key="3">
    <source>
        <dbReference type="Proteomes" id="UP001595957"/>
    </source>
</evidence>
<protein>
    <submittedName>
        <fullName evidence="2">Endonuclease/exonuclease/phosphatase family protein</fullName>
    </submittedName>
</protein>
<keyword evidence="2" id="KW-0540">Nuclease</keyword>
<dbReference type="GO" id="GO:0004519">
    <property type="term" value="F:endonuclease activity"/>
    <property type="evidence" value="ECO:0007669"/>
    <property type="project" value="UniProtKB-KW"/>
</dbReference>
<dbReference type="InterPro" id="IPR005135">
    <property type="entry name" value="Endo/exonuclease/phosphatase"/>
</dbReference>
<dbReference type="Proteomes" id="UP001595957">
    <property type="component" value="Unassembled WGS sequence"/>
</dbReference>
<sequence>MERTACTEAADLGDKPTVSIATWNVEWRRSGSADANLIRERLSSVDPAILCITEGYTDFFGGSGHMISGGEDWGYPLVPDRRKVMLWSAEPWRDVDMLGSVDMPGGRYVAATTETVLGPLRVIGVCIPWAGAHVAGGRRDRTQWQDHRDYLEALGGIIRANAMRTVVLGDFNQAHPRRRQPKAVHDLLSRSVLERMSLATGGRIDGGDVQAIDHIAHSHDLESGAPAMLSNVGSGGKLISDHFGVAVRLTQNSAIV</sequence>
<proteinExistence type="predicted"/>
<keyword evidence="2" id="KW-0378">Hydrolase</keyword>
<comment type="caution">
    <text evidence="2">The sequence shown here is derived from an EMBL/GenBank/DDBJ whole genome shotgun (WGS) entry which is preliminary data.</text>
</comment>
<feature type="domain" description="Endonuclease/exonuclease/phosphatase" evidence="1">
    <location>
        <begin position="21"/>
        <end position="242"/>
    </location>
</feature>
<dbReference type="InterPro" id="IPR036691">
    <property type="entry name" value="Endo/exonu/phosph_ase_sf"/>
</dbReference>
<reference evidence="3" key="1">
    <citation type="journal article" date="2019" name="Int. J. Syst. Evol. Microbiol.">
        <title>The Global Catalogue of Microorganisms (GCM) 10K type strain sequencing project: providing services to taxonomists for standard genome sequencing and annotation.</title>
        <authorList>
            <consortium name="The Broad Institute Genomics Platform"/>
            <consortium name="The Broad Institute Genome Sequencing Center for Infectious Disease"/>
            <person name="Wu L."/>
            <person name="Ma J."/>
        </authorList>
    </citation>
    <scope>NUCLEOTIDE SEQUENCE [LARGE SCALE GENOMIC DNA]</scope>
    <source>
        <strain evidence="3">NBRC 103632</strain>
    </source>
</reference>
<evidence type="ECO:0000313" key="2">
    <source>
        <dbReference type="EMBL" id="MFC4595542.1"/>
    </source>
</evidence>